<keyword evidence="2 7" id="KW-0489">Methyltransferase</keyword>
<dbReference type="GO" id="GO:0003886">
    <property type="term" value="F:DNA (cytosine-5-)-methyltransferase activity"/>
    <property type="evidence" value="ECO:0007669"/>
    <property type="project" value="UniProtKB-EC"/>
</dbReference>
<keyword evidence="3 7" id="KW-0808">Transferase</keyword>
<dbReference type="OrthoDB" id="32195at2"/>
<dbReference type="GO" id="GO:0009307">
    <property type="term" value="P:DNA restriction-modification system"/>
    <property type="evidence" value="ECO:0007669"/>
    <property type="project" value="UniProtKB-KW"/>
</dbReference>
<dbReference type="AlphaFoldDB" id="A0A512B9U0"/>
<evidence type="ECO:0000256" key="3">
    <source>
        <dbReference type="ARBA" id="ARBA00022679"/>
    </source>
</evidence>
<dbReference type="Pfam" id="PF00145">
    <property type="entry name" value="DNA_methylase"/>
    <property type="match status" value="2"/>
</dbReference>
<keyword evidence="9" id="KW-1185">Reference proteome</keyword>
<dbReference type="GO" id="GO:0044027">
    <property type="term" value="P:negative regulation of gene expression via chromosomal CpG island methylation"/>
    <property type="evidence" value="ECO:0007669"/>
    <property type="project" value="TreeGrafter"/>
</dbReference>
<dbReference type="PROSITE" id="PS51679">
    <property type="entry name" value="SAM_MT_C5"/>
    <property type="match status" value="1"/>
</dbReference>
<dbReference type="Gene3D" id="3.40.50.150">
    <property type="entry name" value="Vaccinia Virus protein VP39"/>
    <property type="match status" value="1"/>
</dbReference>
<accession>A0A512B9U0</accession>
<keyword evidence="4 7" id="KW-0949">S-adenosyl-L-methionine</keyword>
<dbReference type="GO" id="GO:0032259">
    <property type="term" value="P:methylation"/>
    <property type="evidence" value="ECO:0007669"/>
    <property type="project" value="UniProtKB-KW"/>
</dbReference>
<gene>
    <name evidence="8" type="ORF">SAE01_12210</name>
</gene>
<evidence type="ECO:0000256" key="6">
    <source>
        <dbReference type="ARBA" id="ARBA00047422"/>
    </source>
</evidence>
<evidence type="ECO:0000256" key="2">
    <source>
        <dbReference type="ARBA" id="ARBA00022603"/>
    </source>
</evidence>
<dbReference type="SUPFAM" id="SSF53335">
    <property type="entry name" value="S-adenosyl-L-methionine-dependent methyltransferases"/>
    <property type="match status" value="1"/>
</dbReference>
<keyword evidence="5" id="KW-0680">Restriction system</keyword>
<dbReference type="InterPro" id="IPR029063">
    <property type="entry name" value="SAM-dependent_MTases_sf"/>
</dbReference>
<dbReference type="PANTHER" id="PTHR10629">
    <property type="entry name" value="CYTOSINE-SPECIFIC METHYLTRANSFERASE"/>
    <property type="match status" value="1"/>
</dbReference>
<name>A0A512B9U0_9BACT</name>
<dbReference type="InterPro" id="IPR050390">
    <property type="entry name" value="C5-Methyltransferase"/>
</dbReference>
<reference evidence="8 9" key="1">
    <citation type="submission" date="2019-07" db="EMBL/GenBank/DDBJ databases">
        <title>Whole genome shotgun sequence of Segetibacter aerophilus NBRC 106135.</title>
        <authorList>
            <person name="Hosoyama A."/>
            <person name="Uohara A."/>
            <person name="Ohji S."/>
            <person name="Ichikawa N."/>
        </authorList>
    </citation>
    <scope>NUCLEOTIDE SEQUENCE [LARGE SCALE GENOMIC DNA]</scope>
    <source>
        <strain evidence="8 9">NBRC 106135</strain>
    </source>
</reference>
<organism evidence="8 9">
    <name type="scientific">Segetibacter aerophilus</name>
    <dbReference type="NCBI Taxonomy" id="670293"/>
    <lineage>
        <taxon>Bacteria</taxon>
        <taxon>Pseudomonadati</taxon>
        <taxon>Bacteroidota</taxon>
        <taxon>Chitinophagia</taxon>
        <taxon>Chitinophagales</taxon>
        <taxon>Chitinophagaceae</taxon>
        <taxon>Segetibacter</taxon>
    </lineage>
</organism>
<dbReference type="Gene3D" id="3.90.120.10">
    <property type="entry name" value="DNA Methylase, subunit A, domain 2"/>
    <property type="match status" value="1"/>
</dbReference>
<protein>
    <recommendedName>
        <fullName evidence="1">DNA (cytosine-5-)-methyltransferase</fullName>
        <ecNumber evidence="1">2.1.1.37</ecNumber>
    </recommendedName>
</protein>
<comment type="similarity">
    <text evidence="7">Belongs to the class I-like SAM-binding methyltransferase superfamily. C5-methyltransferase family.</text>
</comment>
<dbReference type="RefSeq" id="WP_147202793.1">
    <property type="nucleotide sequence ID" value="NZ_BJYT01000004.1"/>
</dbReference>
<evidence type="ECO:0000256" key="1">
    <source>
        <dbReference type="ARBA" id="ARBA00011975"/>
    </source>
</evidence>
<dbReference type="InterPro" id="IPR001525">
    <property type="entry name" value="C5_MeTfrase"/>
</dbReference>
<proteinExistence type="inferred from homology"/>
<evidence type="ECO:0000256" key="5">
    <source>
        <dbReference type="ARBA" id="ARBA00022747"/>
    </source>
</evidence>
<sequence>MHSEVGHQPIFIIVDLFCGFGGTTTGFVNAKINGSPIAKVIACVNHDPKAIKSHWLNHPEVKHFEEDIRTLDLTELKALVEYQRMLYPDAYLILWASLECTNFSKAKGGLPRDADSRTLADHMHRYVDAISPDYIKIENVVEFMSWGPLDENGKPLSRKNGSDWMRWRREMCAHGYNDEWRELNSADFGAYTSRNRLFGCFARYGLPIVWPAATHSKKPSVSGMYGDLKKWNAVKDVLDFEDEGVSIFNRKKDLSEKTLERIYAGLIKYVAKGDTSFISKYYSGRPAAKNKSIDNPVDSITTVDHRSLVQADFLLKYNYINGKTGRHHQPSVQEPCSVVSTQVRLGLVQPEFIASYYGNGHNISSVGSPAPTIPTKDRCALVQPQYLINYNYSSHCNDVNSIAPTLLTRDKLGLVKPEYFIDKTYTGYRNNQSIEAPAGAILPTDKHRLIEAQPFIMPTNYDNGPKSIEDPSPTITANRKHHYLINPAWGGNGGDVERPCCVIVARQDKAPLYFVQVEAGDVSIAVYEGDSEMAIKIKSFMASFGLVDIKMRMLRVVELLRIQGFPENYKMTGNQSDHKKFIGNSVHPKVPKAWAEALGARILETKNLKVA</sequence>
<feature type="active site" evidence="7">
    <location>
        <position position="100"/>
    </location>
</feature>
<evidence type="ECO:0000256" key="4">
    <source>
        <dbReference type="ARBA" id="ARBA00022691"/>
    </source>
</evidence>
<dbReference type="GO" id="GO:0003677">
    <property type="term" value="F:DNA binding"/>
    <property type="evidence" value="ECO:0007669"/>
    <property type="project" value="TreeGrafter"/>
</dbReference>
<comment type="catalytic activity">
    <reaction evidence="6">
        <text>a 2'-deoxycytidine in DNA + S-adenosyl-L-methionine = a 5-methyl-2'-deoxycytidine in DNA + S-adenosyl-L-homocysteine + H(+)</text>
        <dbReference type="Rhea" id="RHEA:13681"/>
        <dbReference type="Rhea" id="RHEA-COMP:11369"/>
        <dbReference type="Rhea" id="RHEA-COMP:11370"/>
        <dbReference type="ChEBI" id="CHEBI:15378"/>
        <dbReference type="ChEBI" id="CHEBI:57856"/>
        <dbReference type="ChEBI" id="CHEBI:59789"/>
        <dbReference type="ChEBI" id="CHEBI:85452"/>
        <dbReference type="ChEBI" id="CHEBI:85454"/>
        <dbReference type="EC" id="2.1.1.37"/>
    </reaction>
</comment>
<dbReference type="Proteomes" id="UP000321513">
    <property type="component" value="Unassembled WGS sequence"/>
</dbReference>
<evidence type="ECO:0000313" key="8">
    <source>
        <dbReference type="EMBL" id="GEO08725.1"/>
    </source>
</evidence>
<comment type="caution">
    <text evidence="8">The sequence shown here is derived from an EMBL/GenBank/DDBJ whole genome shotgun (WGS) entry which is preliminary data.</text>
</comment>
<dbReference type="EC" id="2.1.1.37" evidence="1"/>
<dbReference type="PANTHER" id="PTHR10629:SF52">
    <property type="entry name" value="DNA (CYTOSINE-5)-METHYLTRANSFERASE 1"/>
    <property type="match status" value="1"/>
</dbReference>
<evidence type="ECO:0000256" key="7">
    <source>
        <dbReference type="PROSITE-ProRule" id="PRU01016"/>
    </source>
</evidence>
<evidence type="ECO:0000313" key="9">
    <source>
        <dbReference type="Proteomes" id="UP000321513"/>
    </source>
</evidence>
<dbReference type="EMBL" id="BJYT01000004">
    <property type="protein sequence ID" value="GEO08725.1"/>
    <property type="molecule type" value="Genomic_DNA"/>
</dbReference>